<gene>
    <name evidence="12" type="ORF">PsYK624_038860</name>
</gene>
<dbReference type="InterPro" id="IPR049163">
    <property type="entry name" value="Pif1-like_2B_dom"/>
</dbReference>
<keyword evidence="7 9" id="KW-0234">DNA repair</keyword>
<dbReference type="CDD" id="cd18809">
    <property type="entry name" value="SF1_C_RecD"/>
    <property type="match status" value="1"/>
</dbReference>
<dbReference type="OrthoDB" id="432234at2759"/>
<dbReference type="Pfam" id="PF21530">
    <property type="entry name" value="Pif1_2B_dom"/>
    <property type="match status" value="1"/>
</dbReference>
<reference evidence="12 13" key="1">
    <citation type="submission" date="2021-08" db="EMBL/GenBank/DDBJ databases">
        <title>Draft Genome Sequence of Phanerochaete sordida strain YK-624.</title>
        <authorList>
            <person name="Mori T."/>
            <person name="Dohra H."/>
            <person name="Suzuki T."/>
            <person name="Kawagishi H."/>
            <person name="Hirai H."/>
        </authorList>
    </citation>
    <scope>NUCLEOTIDE SEQUENCE [LARGE SCALE GENOMIC DNA]</scope>
    <source>
        <strain evidence="12 13">YK-624</strain>
    </source>
</reference>
<evidence type="ECO:0000259" key="10">
    <source>
        <dbReference type="Pfam" id="PF05970"/>
    </source>
</evidence>
<dbReference type="GO" id="GO:0005524">
    <property type="term" value="F:ATP binding"/>
    <property type="evidence" value="ECO:0007669"/>
    <property type="project" value="UniProtKB-KW"/>
</dbReference>
<comment type="cofactor">
    <cofactor evidence="9">
        <name>Mg(2+)</name>
        <dbReference type="ChEBI" id="CHEBI:18420"/>
    </cofactor>
</comment>
<dbReference type="Gene3D" id="3.40.50.300">
    <property type="entry name" value="P-loop containing nucleotide triphosphate hydrolases"/>
    <property type="match status" value="2"/>
</dbReference>
<feature type="domain" description="DNA helicase Pif1-like DEAD-box helicase" evidence="10">
    <location>
        <begin position="122"/>
        <end position="230"/>
    </location>
</feature>
<evidence type="ECO:0000313" key="12">
    <source>
        <dbReference type="EMBL" id="GJE87803.1"/>
    </source>
</evidence>
<protein>
    <recommendedName>
        <fullName evidence="9">ATP-dependent DNA helicase</fullName>
        <ecNumber evidence="9">5.6.2.3</ecNumber>
    </recommendedName>
</protein>
<proteinExistence type="inferred from homology"/>
<dbReference type="GO" id="GO:0043139">
    <property type="term" value="F:5'-3' DNA helicase activity"/>
    <property type="evidence" value="ECO:0007669"/>
    <property type="project" value="UniProtKB-EC"/>
</dbReference>
<keyword evidence="9" id="KW-0233">DNA recombination</keyword>
<name>A0A9P3G3X1_9APHY</name>
<dbReference type="EMBL" id="BPQB01000007">
    <property type="protein sequence ID" value="GJE87803.1"/>
    <property type="molecule type" value="Genomic_DNA"/>
</dbReference>
<dbReference type="GO" id="GO:0016787">
    <property type="term" value="F:hydrolase activity"/>
    <property type="evidence" value="ECO:0007669"/>
    <property type="project" value="UniProtKB-KW"/>
</dbReference>
<organism evidence="12 13">
    <name type="scientific">Phanerochaete sordida</name>
    <dbReference type="NCBI Taxonomy" id="48140"/>
    <lineage>
        <taxon>Eukaryota</taxon>
        <taxon>Fungi</taxon>
        <taxon>Dikarya</taxon>
        <taxon>Basidiomycota</taxon>
        <taxon>Agaricomycotina</taxon>
        <taxon>Agaricomycetes</taxon>
        <taxon>Polyporales</taxon>
        <taxon>Phanerochaetaceae</taxon>
        <taxon>Phanerochaete</taxon>
    </lineage>
</organism>
<dbReference type="PANTHER" id="PTHR47642">
    <property type="entry name" value="ATP-DEPENDENT DNA HELICASE"/>
    <property type="match status" value="1"/>
</dbReference>
<keyword evidence="1 9" id="KW-0547">Nucleotide-binding</keyword>
<keyword evidence="13" id="KW-1185">Reference proteome</keyword>
<dbReference type="AlphaFoldDB" id="A0A9P3G3X1"/>
<comment type="similarity">
    <text evidence="9">Belongs to the helicase family.</text>
</comment>
<keyword evidence="3 9" id="KW-0378">Hydrolase</keyword>
<comment type="caution">
    <text evidence="12">The sequence shown here is derived from an EMBL/GenBank/DDBJ whole genome shotgun (WGS) entry which is preliminary data.</text>
</comment>
<keyword evidence="4 9" id="KW-0347">Helicase</keyword>
<dbReference type="Pfam" id="PF05970">
    <property type="entry name" value="PIF1"/>
    <property type="match status" value="2"/>
</dbReference>
<keyword evidence="8" id="KW-0413">Isomerase</keyword>
<evidence type="ECO:0000256" key="9">
    <source>
        <dbReference type="RuleBase" id="RU363044"/>
    </source>
</evidence>
<evidence type="ECO:0000259" key="11">
    <source>
        <dbReference type="Pfam" id="PF21530"/>
    </source>
</evidence>
<dbReference type="PANTHER" id="PTHR47642:SF5">
    <property type="entry name" value="ATP-DEPENDENT DNA HELICASE"/>
    <property type="match status" value="1"/>
</dbReference>
<feature type="domain" description="DNA helicase Pif1-like DEAD-box helicase" evidence="10">
    <location>
        <begin position="42"/>
        <end position="91"/>
    </location>
</feature>
<evidence type="ECO:0000256" key="2">
    <source>
        <dbReference type="ARBA" id="ARBA00022763"/>
    </source>
</evidence>
<evidence type="ECO:0000256" key="4">
    <source>
        <dbReference type="ARBA" id="ARBA00022806"/>
    </source>
</evidence>
<evidence type="ECO:0000256" key="5">
    <source>
        <dbReference type="ARBA" id="ARBA00022840"/>
    </source>
</evidence>
<dbReference type="InterPro" id="IPR010285">
    <property type="entry name" value="DNA_helicase_pif1-like_DEAD"/>
</dbReference>
<evidence type="ECO:0000256" key="6">
    <source>
        <dbReference type="ARBA" id="ARBA00023125"/>
    </source>
</evidence>
<accession>A0A9P3G3X1</accession>
<keyword evidence="5 9" id="KW-0067">ATP-binding</keyword>
<keyword evidence="6" id="KW-0238">DNA-binding</keyword>
<sequence>MAGILDQSVEGLSLDDTHQLRARDESDAVKFTTEQEAGLGEIIRELREERNMKSSAVAVTASTGLAALSLGGSTIHSWAGIGDGKKDVEELLVDLVGPERYHRLMSGPDGSSDSDSSERVSVGMQRWLDCRVLIIDEISMLDGALLDKLEHIARFIRESSKPFGDIQLVLSGDFLQLPPIGNSGQAAVFAFKSQCWKRCVERTLMLHTVFRQKEKYFIDQLHALRAGKITPEAVAFFRSLSRHIQYTDGIQPTELFPRKDDANAKNLEELEKILGDTRAFLGADQPGWDPATNQIFAGKPLQDALDSISVPKLLPLKQGAQVMLLKNLVQGVLVNGSLGVVTRFCCADEAWRSPDVYLGVAIGLAPLSGRTFSDAAEAAAMTEVEELRKDPRTWPVVRFFQGRSREHTVDVCCVHHTFVARHATGGIAASRKQVPLMLAYALTIHKSQGQTLERVKVDLKRAFAPGHCYVALSRAVSADTLQVLNFDPAKVVAAEAVLRWLAGLERQEAARERARRRSALERQETFSVDGSLRLWEGVLDECSS</sequence>
<evidence type="ECO:0000256" key="3">
    <source>
        <dbReference type="ARBA" id="ARBA00022801"/>
    </source>
</evidence>
<evidence type="ECO:0000256" key="7">
    <source>
        <dbReference type="ARBA" id="ARBA00023204"/>
    </source>
</evidence>
<evidence type="ECO:0000313" key="13">
    <source>
        <dbReference type="Proteomes" id="UP000703269"/>
    </source>
</evidence>
<dbReference type="Proteomes" id="UP000703269">
    <property type="component" value="Unassembled WGS sequence"/>
</dbReference>
<dbReference type="GO" id="GO:0006310">
    <property type="term" value="P:DNA recombination"/>
    <property type="evidence" value="ECO:0007669"/>
    <property type="project" value="UniProtKB-KW"/>
</dbReference>
<dbReference type="GO" id="GO:0000723">
    <property type="term" value="P:telomere maintenance"/>
    <property type="evidence" value="ECO:0007669"/>
    <property type="project" value="InterPro"/>
</dbReference>
<evidence type="ECO:0000256" key="8">
    <source>
        <dbReference type="ARBA" id="ARBA00023235"/>
    </source>
</evidence>
<dbReference type="InterPro" id="IPR027417">
    <property type="entry name" value="P-loop_NTPase"/>
</dbReference>
<comment type="catalytic activity">
    <reaction evidence="9">
        <text>ATP + H2O = ADP + phosphate + H(+)</text>
        <dbReference type="Rhea" id="RHEA:13065"/>
        <dbReference type="ChEBI" id="CHEBI:15377"/>
        <dbReference type="ChEBI" id="CHEBI:15378"/>
        <dbReference type="ChEBI" id="CHEBI:30616"/>
        <dbReference type="ChEBI" id="CHEBI:43474"/>
        <dbReference type="ChEBI" id="CHEBI:456216"/>
        <dbReference type="EC" id="5.6.2.3"/>
    </reaction>
</comment>
<dbReference type="InterPro" id="IPR051055">
    <property type="entry name" value="PIF1_helicase"/>
</dbReference>
<dbReference type="SUPFAM" id="SSF52540">
    <property type="entry name" value="P-loop containing nucleoside triphosphate hydrolases"/>
    <property type="match status" value="2"/>
</dbReference>
<dbReference type="GO" id="GO:0006281">
    <property type="term" value="P:DNA repair"/>
    <property type="evidence" value="ECO:0007669"/>
    <property type="project" value="UniProtKB-KW"/>
</dbReference>
<dbReference type="EC" id="5.6.2.3" evidence="9"/>
<feature type="domain" description="DNA helicase Pif1-like 2B" evidence="11">
    <location>
        <begin position="310"/>
        <end position="344"/>
    </location>
</feature>
<evidence type="ECO:0000256" key="1">
    <source>
        <dbReference type="ARBA" id="ARBA00022741"/>
    </source>
</evidence>
<keyword evidence="2 9" id="KW-0227">DNA damage</keyword>